<proteinExistence type="predicted"/>
<dbReference type="Gramene" id="GBG77642">
    <property type="protein sequence ID" value="GBG77642"/>
    <property type="gene ID" value="CBR_g24088"/>
</dbReference>
<keyword evidence="1" id="KW-1133">Transmembrane helix</keyword>
<evidence type="ECO:0000313" key="2">
    <source>
        <dbReference type="EMBL" id="GBG77642.1"/>
    </source>
</evidence>
<dbReference type="EMBL" id="BFEA01000273">
    <property type="protein sequence ID" value="GBG77642.1"/>
    <property type="molecule type" value="Genomic_DNA"/>
</dbReference>
<dbReference type="AlphaFoldDB" id="A0A388L5X5"/>
<sequence>MSGEGPTVTAVLDYSHGRQEAKLKVNVEGGKEEEMRSDQGVGLPARAPSRDCAVVASVVAPAGCVHLMSADVVADAAAPPVAVPAVAAPGLLLHQLHWLMLQLAMLAGYVQLVAAVFVVVVVVSAVVASAVGEAGLAPQAPVCVAVEVSADIAPPVLGLSYLCANVVVAAAAPAGNAHLELAYPVAASGALVTAVADEVAVAVEQFRLPRRVRAPATKPARDRAVAVRASHASRRRGVRRVWGLTLLLSLCLLQAPSRMYPSFPFWGVILRFVVLVFGQWWFPLL</sequence>
<evidence type="ECO:0000256" key="1">
    <source>
        <dbReference type="SAM" id="Phobius"/>
    </source>
</evidence>
<keyword evidence="1" id="KW-0472">Membrane</keyword>
<feature type="transmembrane region" description="Helical" evidence="1">
    <location>
        <begin position="241"/>
        <end position="257"/>
    </location>
</feature>
<reference evidence="2 3" key="1">
    <citation type="journal article" date="2018" name="Cell">
        <title>The Chara Genome: Secondary Complexity and Implications for Plant Terrestrialization.</title>
        <authorList>
            <person name="Nishiyama T."/>
            <person name="Sakayama H."/>
            <person name="Vries J.D."/>
            <person name="Buschmann H."/>
            <person name="Saint-Marcoux D."/>
            <person name="Ullrich K.K."/>
            <person name="Haas F.B."/>
            <person name="Vanderstraeten L."/>
            <person name="Becker D."/>
            <person name="Lang D."/>
            <person name="Vosolsobe S."/>
            <person name="Rombauts S."/>
            <person name="Wilhelmsson P.K.I."/>
            <person name="Janitza P."/>
            <person name="Kern R."/>
            <person name="Heyl A."/>
            <person name="Rumpler F."/>
            <person name="Villalobos L.I.A.C."/>
            <person name="Clay J.M."/>
            <person name="Skokan R."/>
            <person name="Toyoda A."/>
            <person name="Suzuki Y."/>
            <person name="Kagoshima H."/>
            <person name="Schijlen E."/>
            <person name="Tajeshwar N."/>
            <person name="Catarino B."/>
            <person name="Hetherington A.J."/>
            <person name="Saltykova A."/>
            <person name="Bonnot C."/>
            <person name="Breuninger H."/>
            <person name="Symeonidi A."/>
            <person name="Radhakrishnan G.V."/>
            <person name="Van Nieuwerburgh F."/>
            <person name="Deforce D."/>
            <person name="Chang C."/>
            <person name="Karol K.G."/>
            <person name="Hedrich R."/>
            <person name="Ulvskov P."/>
            <person name="Glockner G."/>
            <person name="Delwiche C.F."/>
            <person name="Petrasek J."/>
            <person name="Van de Peer Y."/>
            <person name="Friml J."/>
            <person name="Beilby M."/>
            <person name="Dolan L."/>
            <person name="Kohara Y."/>
            <person name="Sugano S."/>
            <person name="Fujiyama A."/>
            <person name="Delaux P.-M."/>
            <person name="Quint M."/>
            <person name="TheiBen G."/>
            <person name="Hagemann M."/>
            <person name="Harholt J."/>
            <person name="Dunand C."/>
            <person name="Zachgo S."/>
            <person name="Langdale J."/>
            <person name="Maumus F."/>
            <person name="Straeten D.V.D."/>
            <person name="Gould S.B."/>
            <person name="Rensing S.A."/>
        </authorList>
    </citation>
    <scope>NUCLEOTIDE SEQUENCE [LARGE SCALE GENOMIC DNA]</scope>
    <source>
        <strain evidence="2 3">S276</strain>
    </source>
</reference>
<accession>A0A388L5X5</accession>
<dbReference type="Proteomes" id="UP000265515">
    <property type="component" value="Unassembled WGS sequence"/>
</dbReference>
<protein>
    <submittedName>
        <fullName evidence="2">Uncharacterized protein</fullName>
    </submittedName>
</protein>
<organism evidence="2 3">
    <name type="scientific">Chara braunii</name>
    <name type="common">Braun's stonewort</name>
    <dbReference type="NCBI Taxonomy" id="69332"/>
    <lineage>
        <taxon>Eukaryota</taxon>
        <taxon>Viridiplantae</taxon>
        <taxon>Streptophyta</taxon>
        <taxon>Charophyceae</taxon>
        <taxon>Charales</taxon>
        <taxon>Characeae</taxon>
        <taxon>Chara</taxon>
    </lineage>
</organism>
<comment type="caution">
    <text evidence="2">The sequence shown here is derived from an EMBL/GenBank/DDBJ whole genome shotgun (WGS) entry which is preliminary data.</text>
</comment>
<evidence type="ECO:0000313" key="3">
    <source>
        <dbReference type="Proteomes" id="UP000265515"/>
    </source>
</evidence>
<keyword evidence="1" id="KW-0812">Transmembrane</keyword>
<keyword evidence="3" id="KW-1185">Reference proteome</keyword>
<feature type="transmembrane region" description="Helical" evidence="1">
    <location>
        <begin position="263"/>
        <end position="282"/>
    </location>
</feature>
<gene>
    <name evidence="2" type="ORF">CBR_g24088</name>
</gene>
<name>A0A388L5X5_CHABU</name>
<feature type="transmembrane region" description="Helical" evidence="1">
    <location>
        <begin position="106"/>
        <end position="131"/>
    </location>
</feature>